<reference evidence="5" key="1">
    <citation type="submission" date="2022-01" db="EMBL/GenBank/DDBJ databases">
        <authorList>
            <person name="King R."/>
        </authorList>
    </citation>
    <scope>NUCLEOTIDE SEQUENCE</scope>
</reference>
<dbReference type="InterPro" id="IPR056513">
    <property type="entry name" value="INO80F"/>
</dbReference>
<evidence type="ECO:0000256" key="2">
    <source>
        <dbReference type="ARBA" id="ARBA00023242"/>
    </source>
</evidence>
<evidence type="ECO:0000259" key="4">
    <source>
        <dbReference type="Pfam" id="PF24245"/>
    </source>
</evidence>
<keyword evidence="2" id="KW-0539">Nucleus</keyword>
<gene>
    <name evidence="5" type="ORF">CHIRRI_LOCUS10593</name>
</gene>
<organism evidence="5 6">
    <name type="scientific">Chironomus riparius</name>
    <dbReference type="NCBI Taxonomy" id="315576"/>
    <lineage>
        <taxon>Eukaryota</taxon>
        <taxon>Metazoa</taxon>
        <taxon>Ecdysozoa</taxon>
        <taxon>Arthropoda</taxon>
        <taxon>Hexapoda</taxon>
        <taxon>Insecta</taxon>
        <taxon>Pterygota</taxon>
        <taxon>Neoptera</taxon>
        <taxon>Endopterygota</taxon>
        <taxon>Diptera</taxon>
        <taxon>Nematocera</taxon>
        <taxon>Chironomoidea</taxon>
        <taxon>Chironomidae</taxon>
        <taxon>Chironominae</taxon>
        <taxon>Chironomus</taxon>
    </lineage>
</organism>
<protein>
    <recommendedName>
        <fullName evidence="4">INO80 complex subunit F domain-containing protein</fullName>
    </recommendedName>
</protein>
<evidence type="ECO:0000313" key="5">
    <source>
        <dbReference type="EMBL" id="CAG9807747.1"/>
    </source>
</evidence>
<dbReference type="AlphaFoldDB" id="A0A9N9RYM5"/>
<feature type="domain" description="INO80 complex subunit F" evidence="4">
    <location>
        <begin position="28"/>
        <end position="74"/>
    </location>
</feature>
<dbReference type="Pfam" id="PF24245">
    <property type="entry name" value="INO80F"/>
    <property type="match status" value="1"/>
</dbReference>
<keyword evidence="6" id="KW-1185">Reference proteome</keyword>
<reference evidence="5" key="2">
    <citation type="submission" date="2022-10" db="EMBL/GenBank/DDBJ databases">
        <authorList>
            <consortium name="ENA_rothamsted_submissions"/>
            <consortium name="culmorum"/>
            <person name="King R."/>
        </authorList>
    </citation>
    <scope>NUCLEOTIDE SEQUENCE</scope>
</reference>
<dbReference type="Proteomes" id="UP001153620">
    <property type="component" value="Chromosome 3"/>
</dbReference>
<dbReference type="EMBL" id="OU895879">
    <property type="protein sequence ID" value="CAG9807747.1"/>
    <property type="molecule type" value="Genomic_DNA"/>
</dbReference>
<evidence type="ECO:0000256" key="3">
    <source>
        <dbReference type="SAM" id="MobiDB-lite"/>
    </source>
</evidence>
<evidence type="ECO:0000313" key="6">
    <source>
        <dbReference type="Proteomes" id="UP001153620"/>
    </source>
</evidence>
<dbReference type="GO" id="GO:0005634">
    <property type="term" value="C:nucleus"/>
    <property type="evidence" value="ECO:0007669"/>
    <property type="project" value="UniProtKB-SubCell"/>
</dbReference>
<sequence>MTLKHYSALSNNNSNNQMDTLEDKEEKYRILVMALEKRCAEIKRSNEALAARSITIRKLIKKRSRDVEILKARLDKFGDSWRFV</sequence>
<proteinExistence type="predicted"/>
<comment type="subcellular location">
    <subcellularLocation>
        <location evidence="1">Nucleus</location>
    </subcellularLocation>
</comment>
<dbReference type="OrthoDB" id="10070927at2759"/>
<accession>A0A9N9RYM5</accession>
<feature type="compositionally biased region" description="Polar residues" evidence="3">
    <location>
        <begin position="8"/>
        <end position="19"/>
    </location>
</feature>
<feature type="region of interest" description="Disordered" evidence="3">
    <location>
        <begin position="1"/>
        <end position="20"/>
    </location>
</feature>
<name>A0A9N9RYM5_9DIPT</name>
<evidence type="ECO:0000256" key="1">
    <source>
        <dbReference type="ARBA" id="ARBA00004123"/>
    </source>
</evidence>